<dbReference type="PROSITE" id="PS00356">
    <property type="entry name" value="HTH_LACI_1"/>
    <property type="match status" value="1"/>
</dbReference>
<evidence type="ECO:0000313" key="6">
    <source>
        <dbReference type="Proteomes" id="UP000635606"/>
    </source>
</evidence>
<dbReference type="Gene3D" id="3.40.50.2300">
    <property type="match status" value="2"/>
</dbReference>
<feature type="domain" description="HTH lacI-type" evidence="4">
    <location>
        <begin position="8"/>
        <end position="62"/>
    </location>
</feature>
<gene>
    <name evidence="5" type="primary">lacI_5</name>
    <name evidence="5" type="ORF">Voc01_020010</name>
</gene>
<organism evidence="5 6">
    <name type="scientific">Virgisporangium ochraceum</name>
    <dbReference type="NCBI Taxonomy" id="65505"/>
    <lineage>
        <taxon>Bacteria</taxon>
        <taxon>Bacillati</taxon>
        <taxon>Actinomycetota</taxon>
        <taxon>Actinomycetes</taxon>
        <taxon>Micromonosporales</taxon>
        <taxon>Micromonosporaceae</taxon>
        <taxon>Virgisporangium</taxon>
    </lineage>
</organism>
<dbReference type="Gene3D" id="1.10.260.40">
    <property type="entry name" value="lambda repressor-like DNA-binding domains"/>
    <property type="match status" value="1"/>
</dbReference>
<keyword evidence="2" id="KW-0238">DNA-binding</keyword>
<proteinExistence type="predicted"/>
<evidence type="ECO:0000259" key="4">
    <source>
        <dbReference type="PROSITE" id="PS50932"/>
    </source>
</evidence>
<dbReference type="InterPro" id="IPR000843">
    <property type="entry name" value="HTH_LacI"/>
</dbReference>
<dbReference type="InterPro" id="IPR046335">
    <property type="entry name" value="LacI/GalR-like_sensor"/>
</dbReference>
<dbReference type="InterPro" id="IPR028082">
    <property type="entry name" value="Peripla_BP_I"/>
</dbReference>
<name>A0A8J3ZMK3_9ACTN</name>
<dbReference type="GO" id="GO:0003700">
    <property type="term" value="F:DNA-binding transcription factor activity"/>
    <property type="evidence" value="ECO:0007669"/>
    <property type="project" value="TreeGrafter"/>
</dbReference>
<comment type="caution">
    <text evidence="5">The sequence shown here is derived from an EMBL/GenBank/DDBJ whole genome shotgun (WGS) entry which is preliminary data.</text>
</comment>
<dbReference type="Pfam" id="PF00356">
    <property type="entry name" value="LacI"/>
    <property type="match status" value="1"/>
</dbReference>
<dbReference type="SUPFAM" id="SSF53822">
    <property type="entry name" value="Periplasmic binding protein-like I"/>
    <property type="match status" value="1"/>
</dbReference>
<reference evidence="5" key="1">
    <citation type="submission" date="2021-01" db="EMBL/GenBank/DDBJ databases">
        <title>Whole genome shotgun sequence of Virgisporangium ochraceum NBRC 16418.</title>
        <authorList>
            <person name="Komaki H."/>
            <person name="Tamura T."/>
        </authorList>
    </citation>
    <scope>NUCLEOTIDE SEQUENCE</scope>
    <source>
        <strain evidence="5">NBRC 16418</strain>
    </source>
</reference>
<protein>
    <submittedName>
        <fullName evidence="5">LacI family transcriptional regulator</fullName>
    </submittedName>
</protein>
<dbReference type="SMART" id="SM00354">
    <property type="entry name" value="HTH_LACI"/>
    <property type="match status" value="1"/>
</dbReference>
<dbReference type="Proteomes" id="UP000635606">
    <property type="component" value="Unassembled WGS sequence"/>
</dbReference>
<dbReference type="GO" id="GO:0000976">
    <property type="term" value="F:transcription cis-regulatory region binding"/>
    <property type="evidence" value="ECO:0007669"/>
    <property type="project" value="TreeGrafter"/>
</dbReference>
<keyword evidence="3" id="KW-0804">Transcription</keyword>
<dbReference type="CDD" id="cd01392">
    <property type="entry name" value="HTH_LacI"/>
    <property type="match status" value="1"/>
</dbReference>
<dbReference type="PROSITE" id="PS50932">
    <property type="entry name" value="HTH_LACI_2"/>
    <property type="match status" value="1"/>
</dbReference>
<dbReference type="Pfam" id="PF13377">
    <property type="entry name" value="Peripla_BP_3"/>
    <property type="match status" value="1"/>
</dbReference>
<keyword evidence="1" id="KW-0805">Transcription regulation</keyword>
<evidence type="ECO:0000256" key="2">
    <source>
        <dbReference type="ARBA" id="ARBA00023125"/>
    </source>
</evidence>
<evidence type="ECO:0000256" key="3">
    <source>
        <dbReference type="ARBA" id="ARBA00023163"/>
    </source>
</evidence>
<dbReference type="AlphaFoldDB" id="A0A8J3ZMK3"/>
<dbReference type="SUPFAM" id="SSF47413">
    <property type="entry name" value="lambda repressor-like DNA-binding domains"/>
    <property type="match status" value="1"/>
</dbReference>
<keyword evidence="6" id="KW-1185">Reference proteome</keyword>
<evidence type="ECO:0000313" key="5">
    <source>
        <dbReference type="EMBL" id="GIJ67084.1"/>
    </source>
</evidence>
<sequence>MGRQWSGVTLSDVAKRAGVSVATASKALNARDEVAPATRQRVLQAADELSFQPNVLARGLISGNTRTIGLLTDELSAARFTIPVLLGAENALGNEQMSVLLCDARGDAIRRRHYIRTLLARQVDGFIVVGDRNDVRPSLTRDIPVPVVYVYCESDDPDDLSIVADDLGGARLAAEHLVSLGRRRIAHITGDPAYRAARDRASALRDVLDAAGLEPAGEPLYGQWSQRWGRHALGALLTAQPDVDAIFCGSDQVAYGVLEGLRDFGRAVPDDVAVVGYDNWELLATESRPPLTTVDVNLEQLGAAAVRHLFAALDGQAATGVVRHPGRLIVRESTGVARRR</sequence>
<dbReference type="RefSeq" id="WP_203927041.1">
    <property type="nucleotide sequence ID" value="NZ_BOPH01000022.1"/>
</dbReference>
<dbReference type="CDD" id="cd06288">
    <property type="entry name" value="PBP1_sucrose_transcription_regulator"/>
    <property type="match status" value="1"/>
</dbReference>
<evidence type="ECO:0000256" key="1">
    <source>
        <dbReference type="ARBA" id="ARBA00023015"/>
    </source>
</evidence>
<dbReference type="PANTHER" id="PTHR30146:SF109">
    <property type="entry name" value="HTH-TYPE TRANSCRIPTIONAL REGULATOR GALS"/>
    <property type="match status" value="1"/>
</dbReference>
<accession>A0A8J3ZMK3</accession>
<dbReference type="InterPro" id="IPR010982">
    <property type="entry name" value="Lambda_DNA-bd_dom_sf"/>
</dbReference>
<dbReference type="PANTHER" id="PTHR30146">
    <property type="entry name" value="LACI-RELATED TRANSCRIPTIONAL REPRESSOR"/>
    <property type="match status" value="1"/>
</dbReference>
<dbReference type="EMBL" id="BOPH01000022">
    <property type="protein sequence ID" value="GIJ67084.1"/>
    <property type="molecule type" value="Genomic_DNA"/>
</dbReference>